<evidence type="ECO:0000259" key="2">
    <source>
        <dbReference type="Pfam" id="PF05685"/>
    </source>
</evidence>
<evidence type="ECO:0000313" key="3">
    <source>
        <dbReference type="EMBL" id="MXY94741.1"/>
    </source>
</evidence>
<feature type="domain" description="Putative restriction endonuclease" evidence="2">
    <location>
        <begin position="1"/>
        <end position="169"/>
    </location>
</feature>
<keyword evidence="3" id="KW-0378">Hydrolase</keyword>
<protein>
    <submittedName>
        <fullName evidence="3">Uma2 family endonuclease</fullName>
    </submittedName>
</protein>
<name>A0A6B0YWG5_9CHLR</name>
<evidence type="ECO:0000256" key="1">
    <source>
        <dbReference type="SAM" id="MobiDB-lite"/>
    </source>
</evidence>
<dbReference type="Pfam" id="PF05685">
    <property type="entry name" value="Uma2"/>
    <property type="match status" value="1"/>
</dbReference>
<keyword evidence="3" id="KW-0540">Nuclease</keyword>
<dbReference type="SUPFAM" id="SSF52980">
    <property type="entry name" value="Restriction endonuclease-like"/>
    <property type="match status" value="1"/>
</dbReference>
<sequence>YEWNNGILEAKPLPNYPQVRQYGWFYTLLNCYLQSHPIAKLINLETGVSMTVLDAGEPSGKWEVVYKPDIGVVLNDNPAPWGALELRAFEGVCDMIVEEVSDSTLAEVRRDTEEKRRGYALAGVKEYFILDPADRYMGFYRLTADRRYAQIRPGAGGVIRSQVLPGFQFRRTDLLNLPGLEELALDELYAGYVIPGFLDSVNRTEEAEQRADVEAAARHQAEERAEVEAAARRQAEERAASETAARRQAEGRADEAEEQMQALQAEIARLRQDRD</sequence>
<dbReference type="PANTHER" id="PTHR34107">
    <property type="entry name" value="SLL0198 PROTEIN-RELATED"/>
    <property type="match status" value="1"/>
</dbReference>
<dbReference type="CDD" id="cd06260">
    <property type="entry name" value="DUF820-like"/>
    <property type="match status" value="1"/>
</dbReference>
<organism evidence="3">
    <name type="scientific">Caldilineaceae bacterium SB0664_bin_27</name>
    <dbReference type="NCBI Taxonomy" id="2605260"/>
    <lineage>
        <taxon>Bacteria</taxon>
        <taxon>Bacillati</taxon>
        <taxon>Chloroflexota</taxon>
        <taxon>Caldilineae</taxon>
        <taxon>Caldilineales</taxon>
        <taxon>Caldilineaceae</taxon>
    </lineage>
</organism>
<feature type="non-terminal residue" evidence="3">
    <location>
        <position position="1"/>
    </location>
</feature>
<comment type="caution">
    <text evidence="3">The sequence shown here is derived from an EMBL/GenBank/DDBJ whole genome shotgun (WGS) entry which is preliminary data.</text>
</comment>
<dbReference type="InterPro" id="IPR012296">
    <property type="entry name" value="Nuclease_put_TT1808"/>
</dbReference>
<dbReference type="InterPro" id="IPR008538">
    <property type="entry name" value="Uma2"/>
</dbReference>
<feature type="compositionally biased region" description="Basic and acidic residues" evidence="1">
    <location>
        <begin position="217"/>
        <end position="254"/>
    </location>
</feature>
<dbReference type="PANTHER" id="PTHR34107:SF4">
    <property type="entry name" value="SLL1222 PROTEIN"/>
    <property type="match status" value="1"/>
</dbReference>
<dbReference type="AlphaFoldDB" id="A0A6B0YWG5"/>
<reference evidence="3" key="1">
    <citation type="submission" date="2019-09" db="EMBL/GenBank/DDBJ databases">
        <title>Characterisation of the sponge microbiome using genome-centric metagenomics.</title>
        <authorList>
            <person name="Engelberts J.P."/>
            <person name="Robbins S.J."/>
            <person name="De Goeij J.M."/>
            <person name="Aranda M."/>
            <person name="Bell S.C."/>
            <person name="Webster N.S."/>
        </authorList>
    </citation>
    <scope>NUCLEOTIDE SEQUENCE</scope>
    <source>
        <strain evidence="3">SB0664_bin_27</strain>
    </source>
</reference>
<accession>A0A6B0YWG5</accession>
<gene>
    <name evidence="3" type="ORF">F4Y42_14985</name>
</gene>
<keyword evidence="3" id="KW-0255">Endonuclease</keyword>
<dbReference type="GO" id="GO:0004519">
    <property type="term" value="F:endonuclease activity"/>
    <property type="evidence" value="ECO:0007669"/>
    <property type="project" value="UniProtKB-KW"/>
</dbReference>
<feature type="region of interest" description="Disordered" evidence="1">
    <location>
        <begin position="217"/>
        <end position="260"/>
    </location>
</feature>
<dbReference type="Gene3D" id="3.90.1570.10">
    <property type="entry name" value="tt1808, chain A"/>
    <property type="match status" value="1"/>
</dbReference>
<dbReference type="InterPro" id="IPR011335">
    <property type="entry name" value="Restrct_endonuc-II-like"/>
</dbReference>
<dbReference type="EMBL" id="VXRG01000123">
    <property type="protein sequence ID" value="MXY94741.1"/>
    <property type="molecule type" value="Genomic_DNA"/>
</dbReference>
<proteinExistence type="predicted"/>